<dbReference type="EMBL" id="ML976981">
    <property type="protein sequence ID" value="KAF1961365.1"/>
    <property type="molecule type" value="Genomic_DNA"/>
</dbReference>
<evidence type="ECO:0000256" key="3">
    <source>
        <dbReference type="ARBA" id="ARBA00023242"/>
    </source>
</evidence>
<dbReference type="GO" id="GO:0006281">
    <property type="term" value="P:DNA repair"/>
    <property type="evidence" value="ECO:0007669"/>
    <property type="project" value="InterPro"/>
</dbReference>
<keyword evidence="3" id="KW-0539">Nucleus</keyword>
<feature type="domain" description="DNA endonuclease activator Ctp1 C-terminal" evidence="5">
    <location>
        <begin position="630"/>
        <end position="738"/>
    </location>
</feature>
<feature type="compositionally biased region" description="Basic and acidic residues" evidence="4">
    <location>
        <begin position="564"/>
        <end position="578"/>
    </location>
</feature>
<gene>
    <name evidence="6" type="ORF">CC80DRAFT_464212</name>
</gene>
<comment type="subcellular location">
    <subcellularLocation>
        <location evidence="1">Nucleus</location>
    </subcellularLocation>
</comment>
<feature type="region of interest" description="Disordered" evidence="4">
    <location>
        <begin position="164"/>
        <end position="366"/>
    </location>
</feature>
<evidence type="ECO:0000313" key="7">
    <source>
        <dbReference type="Proteomes" id="UP000800035"/>
    </source>
</evidence>
<dbReference type="InterPro" id="IPR013882">
    <property type="entry name" value="Ctp1_C"/>
</dbReference>
<dbReference type="Pfam" id="PF08573">
    <property type="entry name" value="SAE2"/>
    <property type="match status" value="1"/>
</dbReference>
<dbReference type="OrthoDB" id="5801062at2759"/>
<feature type="compositionally biased region" description="Polar residues" evidence="4">
    <location>
        <begin position="543"/>
        <end position="557"/>
    </location>
</feature>
<evidence type="ECO:0000313" key="6">
    <source>
        <dbReference type="EMBL" id="KAF1961365.1"/>
    </source>
</evidence>
<feature type="compositionally biased region" description="Basic and acidic residues" evidence="4">
    <location>
        <begin position="237"/>
        <end position="260"/>
    </location>
</feature>
<evidence type="ECO:0000256" key="2">
    <source>
        <dbReference type="ARBA" id="ARBA00022763"/>
    </source>
</evidence>
<evidence type="ECO:0000259" key="5">
    <source>
        <dbReference type="Pfam" id="PF08573"/>
    </source>
</evidence>
<dbReference type="AlphaFoldDB" id="A0A6A5U906"/>
<feature type="region of interest" description="Disordered" evidence="4">
    <location>
        <begin position="516"/>
        <end position="604"/>
    </location>
</feature>
<name>A0A6A5U906_9PLEO</name>
<feature type="compositionally biased region" description="Polar residues" evidence="4">
    <location>
        <begin position="277"/>
        <end position="291"/>
    </location>
</feature>
<accession>A0A6A5U906</accession>
<feature type="compositionally biased region" description="Low complexity" evidence="4">
    <location>
        <begin position="584"/>
        <end position="593"/>
    </location>
</feature>
<organism evidence="6 7">
    <name type="scientific">Byssothecium circinans</name>
    <dbReference type="NCBI Taxonomy" id="147558"/>
    <lineage>
        <taxon>Eukaryota</taxon>
        <taxon>Fungi</taxon>
        <taxon>Dikarya</taxon>
        <taxon>Ascomycota</taxon>
        <taxon>Pezizomycotina</taxon>
        <taxon>Dothideomycetes</taxon>
        <taxon>Pleosporomycetidae</taxon>
        <taxon>Pleosporales</taxon>
        <taxon>Massarineae</taxon>
        <taxon>Massarinaceae</taxon>
        <taxon>Byssothecium</taxon>
    </lineage>
</organism>
<keyword evidence="2" id="KW-0227">DNA damage</keyword>
<feature type="compositionally biased region" description="Low complexity" evidence="4">
    <location>
        <begin position="519"/>
        <end position="535"/>
    </location>
</feature>
<evidence type="ECO:0000256" key="1">
    <source>
        <dbReference type="ARBA" id="ARBA00004123"/>
    </source>
</evidence>
<protein>
    <submittedName>
        <fullName evidence="6">SAE2-domain-containing protein</fullName>
    </submittedName>
</protein>
<reference evidence="6" key="1">
    <citation type="journal article" date="2020" name="Stud. Mycol.">
        <title>101 Dothideomycetes genomes: a test case for predicting lifestyles and emergence of pathogens.</title>
        <authorList>
            <person name="Haridas S."/>
            <person name="Albert R."/>
            <person name="Binder M."/>
            <person name="Bloem J."/>
            <person name="Labutti K."/>
            <person name="Salamov A."/>
            <person name="Andreopoulos B."/>
            <person name="Baker S."/>
            <person name="Barry K."/>
            <person name="Bills G."/>
            <person name="Bluhm B."/>
            <person name="Cannon C."/>
            <person name="Castanera R."/>
            <person name="Culley D."/>
            <person name="Daum C."/>
            <person name="Ezra D."/>
            <person name="Gonzalez J."/>
            <person name="Henrissat B."/>
            <person name="Kuo A."/>
            <person name="Liang C."/>
            <person name="Lipzen A."/>
            <person name="Lutzoni F."/>
            <person name="Magnuson J."/>
            <person name="Mondo S."/>
            <person name="Nolan M."/>
            <person name="Ohm R."/>
            <person name="Pangilinan J."/>
            <person name="Park H.-J."/>
            <person name="Ramirez L."/>
            <person name="Alfaro M."/>
            <person name="Sun H."/>
            <person name="Tritt A."/>
            <person name="Yoshinaga Y."/>
            <person name="Zwiers L.-H."/>
            <person name="Turgeon B."/>
            <person name="Goodwin S."/>
            <person name="Spatafora J."/>
            <person name="Crous P."/>
            <person name="Grigoriev I."/>
        </authorList>
    </citation>
    <scope>NUCLEOTIDE SEQUENCE</scope>
    <source>
        <strain evidence="6">CBS 675.92</strain>
    </source>
</reference>
<evidence type="ECO:0000256" key="4">
    <source>
        <dbReference type="SAM" id="MobiDB-lite"/>
    </source>
</evidence>
<sequence length="774" mass="87086">MGELSAWVEKNRELWTHFYDEVIIPDLEKEWKRRTEEHEKELKSKDEEHQILLAHVNNEIIATARLREENARLRRLIQKQGSTPLSSTEQLETSTIDATVSAAEYRHITDKFNELNKRYQNDAQKMKYLERKNFTVMQKNKEMKESVLAWQEYCDRNIDKQKLKTVAKSARGQREASKPIEGHDAKPNVPSSPGLLGMTTPKSFVGQERSSPAPIMPLAQCAHPPQHPDQTEPEVETAGREQTDAASERAEQEDLPEEHTPTNARSVIAAGEVAVSGQPNSEKLTSSQTTVDDIAEQDGKPTQTADDDDMPQFVSERSLKRKRKPSAGLKVYTDRSDGTPAKPIRVKEEQYSSPPPLSAALELQRTDTMDLDEVGTIVRTPHRRRLQRTLSIHSNLTGTLRNQRSNSAPFGGNSMKAEPNEESEILFSDPAAEEEVEVGDPRAISMPVSANVLQPLDPNVVVNEGTPNKCLKKAALRELEKHDFIMESGETPPMDENRMRAPPSVARARYNEKMRALKSTHTPSKTSVSTPKTAPAKVRAAQMPTSSSSANRQTLLTPSIRALQRPEPRTEPVADRRPIWTMGPPSASRKAAASPPPPKEKVPLRSKPMNELCIQDFRPNPAFNQGYTHAFSETVRKQSDRLCLPGCTDPKCCGSTFRALALAAAPLSSDQEDELLQDYLGNAYDSFGLTQMSQEERKEVVLQARTRQMAKQFGKHRQAYQRGRSPPGFWRMEFPSTQDLEADKAKAKEMQKEIVKERWLEANRQGGRWIFKDE</sequence>
<feature type="compositionally biased region" description="Basic and acidic residues" evidence="4">
    <location>
        <begin position="172"/>
        <end position="186"/>
    </location>
</feature>
<dbReference type="GO" id="GO:0005634">
    <property type="term" value="C:nucleus"/>
    <property type="evidence" value="ECO:0007669"/>
    <property type="project" value="UniProtKB-SubCell"/>
</dbReference>
<dbReference type="Proteomes" id="UP000800035">
    <property type="component" value="Unassembled WGS sequence"/>
</dbReference>
<keyword evidence="7" id="KW-1185">Reference proteome</keyword>
<proteinExistence type="predicted"/>